<evidence type="ECO:0000313" key="1">
    <source>
        <dbReference type="EMBL" id="CAG8786905.1"/>
    </source>
</evidence>
<comment type="caution">
    <text evidence="1">The sequence shown here is derived from an EMBL/GenBank/DDBJ whole genome shotgun (WGS) entry which is preliminary data.</text>
</comment>
<sequence length="65" mass="7631">KRNRKKNGLQTALKSFARNRNIKKVGHEGVRDYYDYKSAKRPDGNNNIGYIFRSLDKTTKQEKTL</sequence>
<organism evidence="1 2">
    <name type="scientific">Gigaspora margarita</name>
    <dbReference type="NCBI Taxonomy" id="4874"/>
    <lineage>
        <taxon>Eukaryota</taxon>
        <taxon>Fungi</taxon>
        <taxon>Fungi incertae sedis</taxon>
        <taxon>Mucoromycota</taxon>
        <taxon>Glomeromycotina</taxon>
        <taxon>Glomeromycetes</taxon>
        <taxon>Diversisporales</taxon>
        <taxon>Gigasporaceae</taxon>
        <taxon>Gigaspora</taxon>
    </lineage>
</organism>
<keyword evidence="2" id="KW-1185">Reference proteome</keyword>
<protein>
    <submittedName>
        <fullName evidence="1">28840_t:CDS:1</fullName>
    </submittedName>
</protein>
<proteinExistence type="predicted"/>
<name>A0ABN7VMX9_GIGMA</name>
<feature type="non-terminal residue" evidence="1">
    <location>
        <position position="1"/>
    </location>
</feature>
<gene>
    <name evidence="1" type="ORF">GMARGA_LOCUS20591</name>
</gene>
<evidence type="ECO:0000313" key="2">
    <source>
        <dbReference type="Proteomes" id="UP000789901"/>
    </source>
</evidence>
<dbReference type="EMBL" id="CAJVQB010018207">
    <property type="protein sequence ID" value="CAG8786905.1"/>
    <property type="molecule type" value="Genomic_DNA"/>
</dbReference>
<dbReference type="Proteomes" id="UP000789901">
    <property type="component" value="Unassembled WGS sequence"/>
</dbReference>
<accession>A0ABN7VMX9</accession>
<reference evidence="1 2" key="1">
    <citation type="submission" date="2021-06" db="EMBL/GenBank/DDBJ databases">
        <authorList>
            <person name="Kallberg Y."/>
            <person name="Tangrot J."/>
            <person name="Rosling A."/>
        </authorList>
    </citation>
    <scope>NUCLEOTIDE SEQUENCE [LARGE SCALE GENOMIC DNA]</scope>
    <source>
        <strain evidence="1 2">120-4 pot B 10/14</strain>
    </source>
</reference>